<dbReference type="AlphaFoldDB" id="A0A6A6R9L9"/>
<dbReference type="EMBL" id="MU004183">
    <property type="protein sequence ID" value="KAF2500157.1"/>
    <property type="molecule type" value="Genomic_DNA"/>
</dbReference>
<evidence type="ECO:0000313" key="3">
    <source>
        <dbReference type="Proteomes" id="UP000799750"/>
    </source>
</evidence>
<evidence type="ECO:0000313" key="2">
    <source>
        <dbReference type="EMBL" id="KAF2500157.1"/>
    </source>
</evidence>
<reference evidence="2" key="1">
    <citation type="journal article" date="2020" name="Stud. Mycol.">
        <title>101 Dothideomycetes genomes: a test case for predicting lifestyles and emergence of pathogens.</title>
        <authorList>
            <person name="Haridas S."/>
            <person name="Albert R."/>
            <person name="Binder M."/>
            <person name="Bloem J."/>
            <person name="Labutti K."/>
            <person name="Salamov A."/>
            <person name="Andreopoulos B."/>
            <person name="Baker S."/>
            <person name="Barry K."/>
            <person name="Bills G."/>
            <person name="Bluhm B."/>
            <person name="Cannon C."/>
            <person name="Castanera R."/>
            <person name="Culley D."/>
            <person name="Daum C."/>
            <person name="Ezra D."/>
            <person name="Gonzalez J."/>
            <person name="Henrissat B."/>
            <person name="Kuo A."/>
            <person name="Liang C."/>
            <person name="Lipzen A."/>
            <person name="Lutzoni F."/>
            <person name="Magnuson J."/>
            <person name="Mondo S."/>
            <person name="Nolan M."/>
            <person name="Ohm R."/>
            <person name="Pangilinan J."/>
            <person name="Park H.-J."/>
            <person name="Ramirez L."/>
            <person name="Alfaro M."/>
            <person name="Sun H."/>
            <person name="Tritt A."/>
            <person name="Yoshinaga Y."/>
            <person name="Zwiers L.-H."/>
            <person name="Turgeon B."/>
            <person name="Goodwin S."/>
            <person name="Spatafora J."/>
            <person name="Crous P."/>
            <person name="Grigoriev I."/>
        </authorList>
    </citation>
    <scope>NUCLEOTIDE SEQUENCE</scope>
    <source>
        <strain evidence="2">CBS 269.34</strain>
    </source>
</reference>
<keyword evidence="3" id="KW-1185">Reference proteome</keyword>
<dbReference type="Proteomes" id="UP000799750">
    <property type="component" value="Unassembled WGS sequence"/>
</dbReference>
<proteinExistence type="predicted"/>
<accession>A0A6A6R9L9</accession>
<name>A0A6A6R9L9_9PEZI</name>
<feature type="region of interest" description="Disordered" evidence="1">
    <location>
        <begin position="59"/>
        <end position="87"/>
    </location>
</feature>
<gene>
    <name evidence="2" type="ORF">BU16DRAFT_534783</name>
</gene>
<protein>
    <submittedName>
        <fullName evidence="2">Uncharacterized protein</fullName>
    </submittedName>
</protein>
<evidence type="ECO:0000256" key="1">
    <source>
        <dbReference type="SAM" id="MobiDB-lite"/>
    </source>
</evidence>
<organism evidence="2 3">
    <name type="scientific">Lophium mytilinum</name>
    <dbReference type="NCBI Taxonomy" id="390894"/>
    <lineage>
        <taxon>Eukaryota</taxon>
        <taxon>Fungi</taxon>
        <taxon>Dikarya</taxon>
        <taxon>Ascomycota</taxon>
        <taxon>Pezizomycotina</taxon>
        <taxon>Dothideomycetes</taxon>
        <taxon>Pleosporomycetidae</taxon>
        <taxon>Mytilinidiales</taxon>
        <taxon>Mytilinidiaceae</taxon>
        <taxon>Lophium</taxon>
    </lineage>
</organism>
<sequence length="105" mass="11640">MASRFYAVLLSICWDGVERGAGRWSPDSSCCREPVSGASATPWLSTQRSRCWMPPTVERSPSYCRRQPGAQPERSGGPRRGERLQDARIARIPVATPLLRRGGPQ</sequence>